<dbReference type="InterPro" id="IPR001128">
    <property type="entry name" value="Cyt_P450"/>
</dbReference>
<dbReference type="GO" id="GO:0016705">
    <property type="term" value="F:oxidoreductase activity, acting on paired donors, with incorporation or reduction of molecular oxygen"/>
    <property type="evidence" value="ECO:0007669"/>
    <property type="project" value="InterPro"/>
</dbReference>
<organism evidence="8 9">
    <name type="scientific">Pyricularia grisea</name>
    <name type="common">Crabgrass-specific blast fungus</name>
    <name type="synonym">Magnaporthe grisea</name>
    <dbReference type="NCBI Taxonomy" id="148305"/>
    <lineage>
        <taxon>Eukaryota</taxon>
        <taxon>Fungi</taxon>
        <taxon>Dikarya</taxon>
        <taxon>Ascomycota</taxon>
        <taxon>Pezizomycotina</taxon>
        <taxon>Sordariomycetes</taxon>
        <taxon>Sordariomycetidae</taxon>
        <taxon>Magnaporthales</taxon>
        <taxon>Pyriculariaceae</taxon>
        <taxon>Pyricularia</taxon>
    </lineage>
</organism>
<keyword evidence="5 6" id="KW-0408">Iron</keyword>
<accession>A0A6P8BK45</accession>
<dbReference type="PROSITE" id="PS00086">
    <property type="entry name" value="CYTOCHROME_P450"/>
    <property type="match status" value="1"/>
</dbReference>
<dbReference type="PANTHER" id="PTHR24305">
    <property type="entry name" value="CYTOCHROME P450"/>
    <property type="match status" value="1"/>
</dbReference>
<dbReference type="PRINTS" id="PR00463">
    <property type="entry name" value="EP450I"/>
</dbReference>
<comment type="similarity">
    <text evidence="2 7">Belongs to the cytochrome P450 family.</text>
</comment>
<dbReference type="InterPro" id="IPR050121">
    <property type="entry name" value="Cytochrome_P450_monoxygenase"/>
</dbReference>
<comment type="cofactor">
    <cofactor evidence="1 6">
        <name>heme</name>
        <dbReference type="ChEBI" id="CHEBI:30413"/>
    </cofactor>
</comment>
<sequence>MQSTQDPNLLPFRICGMLIIVEGAFDKYGDIIRIAPNEIAIFGYKAIVDVLTPGRMDDSKAFLKTEELGALAGKHKGFAADTDPKIHRNIRKLLESSFSLNAIKTWQEPILHKHFDRFIDKIEKASNNGAINLTKWAEWLSIDLAGDLTFGYDYGNVDNGKAGVFLETFSKLSFWGTVNQVSARFPILYPFILISMSPGLAKIAPKLQRINSEHITNRIRNRDKLAHEDFMSALIPTEGQTPELEFLVAQSMNIVIGNAEATSNMFVVAVHFLGIHQDRLEKLKKEIRGRFASYNEITSANVQNIVWLNAVVNEGLRLATQGTSGLPRISPGAIVDGHFVPKGYRVQTSFWAVFHSERYFAKPREFWPERWLPKDHPDYDNTFANDQLAAYQPFSLGTRGCIGRKTGLVQAQLMLAKLIWALDWEHCNQDQIDWERDLRRYAMNQLPHIFVRFRKRQI</sequence>
<dbReference type="KEGG" id="pgri:PgNI_00017"/>
<dbReference type="Proteomes" id="UP000515153">
    <property type="component" value="Unplaced"/>
</dbReference>
<keyword evidence="7" id="KW-0503">Monooxygenase</keyword>
<dbReference type="InterPro" id="IPR036396">
    <property type="entry name" value="Cyt_P450_sf"/>
</dbReference>
<dbReference type="InterPro" id="IPR017972">
    <property type="entry name" value="Cyt_P450_CS"/>
</dbReference>
<evidence type="ECO:0000256" key="1">
    <source>
        <dbReference type="ARBA" id="ARBA00001971"/>
    </source>
</evidence>
<protein>
    <recommendedName>
        <fullName evidence="10">Cytochrome P450</fullName>
    </recommendedName>
</protein>
<dbReference type="PANTHER" id="PTHR24305:SF210">
    <property type="entry name" value="CYTOCHROME P450 MONOOXYGENASE ASQL-RELATED"/>
    <property type="match status" value="1"/>
</dbReference>
<dbReference type="RefSeq" id="XP_030987481.1">
    <property type="nucleotide sequence ID" value="XM_031120102.1"/>
</dbReference>
<dbReference type="GeneID" id="41955016"/>
<proteinExistence type="inferred from homology"/>
<dbReference type="OrthoDB" id="1470350at2759"/>
<evidence type="ECO:0000256" key="4">
    <source>
        <dbReference type="ARBA" id="ARBA00022723"/>
    </source>
</evidence>
<reference evidence="9" key="3">
    <citation type="submission" date="2025-08" db="UniProtKB">
        <authorList>
            <consortium name="RefSeq"/>
        </authorList>
    </citation>
    <scope>IDENTIFICATION</scope>
    <source>
        <strain evidence="9">NI907</strain>
    </source>
</reference>
<keyword evidence="3 6" id="KW-0349">Heme</keyword>
<evidence type="ECO:0000256" key="2">
    <source>
        <dbReference type="ARBA" id="ARBA00010617"/>
    </source>
</evidence>
<evidence type="ECO:0000313" key="8">
    <source>
        <dbReference type="Proteomes" id="UP000515153"/>
    </source>
</evidence>
<evidence type="ECO:0000256" key="5">
    <source>
        <dbReference type="ARBA" id="ARBA00023004"/>
    </source>
</evidence>
<dbReference type="SUPFAM" id="SSF48264">
    <property type="entry name" value="Cytochrome P450"/>
    <property type="match status" value="1"/>
</dbReference>
<dbReference type="Pfam" id="PF00067">
    <property type="entry name" value="p450"/>
    <property type="match status" value="1"/>
</dbReference>
<evidence type="ECO:0000256" key="7">
    <source>
        <dbReference type="RuleBase" id="RU000461"/>
    </source>
</evidence>
<dbReference type="GO" id="GO:0004497">
    <property type="term" value="F:monooxygenase activity"/>
    <property type="evidence" value="ECO:0007669"/>
    <property type="project" value="UniProtKB-KW"/>
</dbReference>
<name>A0A6P8BK45_PYRGI</name>
<dbReference type="AlphaFoldDB" id="A0A6P8BK45"/>
<keyword evidence="8" id="KW-1185">Reference proteome</keyword>
<reference evidence="9" key="1">
    <citation type="journal article" date="2019" name="Mol. Biol. Evol.">
        <title>Blast fungal genomes show frequent chromosomal changes, gene gains and losses, and effector gene turnover.</title>
        <authorList>
            <person name="Gomez Luciano L.B."/>
            <person name="Jason Tsai I."/>
            <person name="Chuma I."/>
            <person name="Tosa Y."/>
            <person name="Chen Y.H."/>
            <person name="Li J.Y."/>
            <person name="Li M.Y."/>
            <person name="Jade Lu M.Y."/>
            <person name="Nakayashiki H."/>
            <person name="Li W.H."/>
        </authorList>
    </citation>
    <scope>NUCLEOTIDE SEQUENCE</scope>
    <source>
        <strain evidence="9">NI907</strain>
    </source>
</reference>
<keyword evidence="4 6" id="KW-0479">Metal-binding</keyword>
<evidence type="ECO:0000256" key="3">
    <source>
        <dbReference type="ARBA" id="ARBA00022617"/>
    </source>
</evidence>
<reference evidence="9" key="2">
    <citation type="submission" date="2019-10" db="EMBL/GenBank/DDBJ databases">
        <authorList>
            <consortium name="NCBI Genome Project"/>
        </authorList>
    </citation>
    <scope>NUCLEOTIDE SEQUENCE</scope>
    <source>
        <strain evidence="9">NI907</strain>
    </source>
</reference>
<keyword evidence="7" id="KW-0560">Oxidoreductase</keyword>
<feature type="binding site" description="axial binding residue" evidence="6">
    <location>
        <position position="401"/>
    </location>
    <ligand>
        <name>heme</name>
        <dbReference type="ChEBI" id="CHEBI:30413"/>
    </ligand>
    <ligandPart>
        <name>Fe</name>
        <dbReference type="ChEBI" id="CHEBI:18248"/>
    </ligandPart>
</feature>
<evidence type="ECO:0008006" key="10">
    <source>
        <dbReference type="Google" id="ProtNLM"/>
    </source>
</evidence>
<dbReference type="GO" id="GO:0020037">
    <property type="term" value="F:heme binding"/>
    <property type="evidence" value="ECO:0007669"/>
    <property type="project" value="InterPro"/>
</dbReference>
<evidence type="ECO:0000256" key="6">
    <source>
        <dbReference type="PIRSR" id="PIRSR602401-1"/>
    </source>
</evidence>
<dbReference type="InterPro" id="IPR002401">
    <property type="entry name" value="Cyt_P450_E_grp-I"/>
</dbReference>
<dbReference type="GO" id="GO:0005506">
    <property type="term" value="F:iron ion binding"/>
    <property type="evidence" value="ECO:0007669"/>
    <property type="project" value="InterPro"/>
</dbReference>
<evidence type="ECO:0000313" key="9">
    <source>
        <dbReference type="RefSeq" id="XP_030987481.1"/>
    </source>
</evidence>
<dbReference type="Gene3D" id="1.10.630.10">
    <property type="entry name" value="Cytochrome P450"/>
    <property type="match status" value="1"/>
</dbReference>
<gene>
    <name evidence="9" type="ORF">PgNI_00017</name>
</gene>